<comment type="caution">
    <text evidence="2">The sequence shown here is derived from an EMBL/GenBank/DDBJ whole genome shotgun (WGS) entry which is preliminary data.</text>
</comment>
<evidence type="ECO:0000256" key="1">
    <source>
        <dbReference type="SAM" id="MobiDB-lite"/>
    </source>
</evidence>
<dbReference type="EMBL" id="JAJGCB010000010">
    <property type="protein sequence ID" value="KAJ8990464.1"/>
    <property type="molecule type" value="Genomic_DNA"/>
</dbReference>
<sequence length="179" mass="20351">MAYMKKKYENVETITVEVTRMRRVQKSATRLALPIFEQEIPEKVLKGQAVDTGAQSKSSYPKSEGLLHARNTLIYSSTRAEALQALGVIPRSPSPIPLEERDPDTLTREEAVELLRRQRAEAEAAEMVQIKKEESEDDTRQFSTMKRSATDESDDEMVMIAPPERKKARKEQTVIELSD</sequence>
<feature type="region of interest" description="Disordered" evidence="1">
    <location>
        <begin position="131"/>
        <end position="179"/>
    </location>
</feature>
<reference evidence="2" key="1">
    <citation type="submission" date="2023-01" db="EMBL/GenBank/DDBJ databases">
        <title>Exophiala dermititidis isolated from Cystic Fibrosis Patient.</title>
        <authorList>
            <person name="Kurbessoian T."/>
            <person name="Crocker A."/>
            <person name="Murante D."/>
            <person name="Hogan D.A."/>
            <person name="Stajich J.E."/>
        </authorList>
    </citation>
    <scope>NUCLEOTIDE SEQUENCE</scope>
    <source>
        <strain evidence="2">Ex8</strain>
    </source>
</reference>
<gene>
    <name evidence="2" type="ORF">HRR80_005250</name>
</gene>
<evidence type="ECO:0000313" key="2">
    <source>
        <dbReference type="EMBL" id="KAJ8990464.1"/>
    </source>
</evidence>
<accession>A0AAN6IT55</accession>
<feature type="compositionally biased region" description="Basic and acidic residues" evidence="1">
    <location>
        <begin position="131"/>
        <end position="140"/>
    </location>
</feature>
<proteinExistence type="predicted"/>
<organism evidence="2 3">
    <name type="scientific">Exophiala dermatitidis</name>
    <name type="common">Black yeast-like fungus</name>
    <name type="synonym">Wangiella dermatitidis</name>
    <dbReference type="NCBI Taxonomy" id="5970"/>
    <lineage>
        <taxon>Eukaryota</taxon>
        <taxon>Fungi</taxon>
        <taxon>Dikarya</taxon>
        <taxon>Ascomycota</taxon>
        <taxon>Pezizomycotina</taxon>
        <taxon>Eurotiomycetes</taxon>
        <taxon>Chaetothyriomycetidae</taxon>
        <taxon>Chaetothyriales</taxon>
        <taxon>Herpotrichiellaceae</taxon>
        <taxon>Exophiala</taxon>
    </lineage>
</organism>
<dbReference type="Proteomes" id="UP001161757">
    <property type="component" value="Unassembled WGS sequence"/>
</dbReference>
<protein>
    <submittedName>
        <fullName evidence="2">Uncharacterized protein</fullName>
    </submittedName>
</protein>
<dbReference type="AlphaFoldDB" id="A0AAN6IT55"/>
<evidence type="ECO:0000313" key="3">
    <source>
        <dbReference type="Proteomes" id="UP001161757"/>
    </source>
</evidence>
<name>A0AAN6IT55_EXODE</name>